<evidence type="ECO:0000256" key="11">
    <source>
        <dbReference type="ARBA" id="ARBA00031908"/>
    </source>
</evidence>
<accession>X0UM07</accession>
<evidence type="ECO:0000256" key="6">
    <source>
        <dbReference type="ARBA" id="ARBA00022490"/>
    </source>
</evidence>
<organism evidence="16">
    <name type="scientific">marine sediment metagenome</name>
    <dbReference type="NCBI Taxonomy" id="412755"/>
    <lineage>
        <taxon>unclassified sequences</taxon>
        <taxon>metagenomes</taxon>
        <taxon>ecological metagenomes</taxon>
    </lineage>
</organism>
<dbReference type="InterPro" id="IPR004733">
    <property type="entry name" value="PurM_cligase"/>
</dbReference>
<dbReference type="EC" id="6.3.3.1" evidence="4"/>
<keyword evidence="6" id="KW-0963">Cytoplasm</keyword>
<dbReference type="GO" id="GO:0005829">
    <property type="term" value="C:cytosol"/>
    <property type="evidence" value="ECO:0007669"/>
    <property type="project" value="TreeGrafter"/>
</dbReference>
<dbReference type="AlphaFoldDB" id="X0UM07"/>
<evidence type="ECO:0000259" key="15">
    <source>
        <dbReference type="Pfam" id="PF02769"/>
    </source>
</evidence>
<dbReference type="SUPFAM" id="SSF56042">
    <property type="entry name" value="PurM C-terminal domain-like"/>
    <property type="match status" value="1"/>
</dbReference>
<dbReference type="PANTHER" id="PTHR10520">
    <property type="entry name" value="TRIFUNCTIONAL PURINE BIOSYNTHETIC PROTEIN ADENOSINE-3-RELATED"/>
    <property type="match status" value="1"/>
</dbReference>
<dbReference type="InterPro" id="IPR010918">
    <property type="entry name" value="PurM-like_C_dom"/>
</dbReference>
<comment type="pathway">
    <text evidence="2">Purine metabolism; IMP biosynthesis via de novo pathway; 5-amino-1-(5-phospho-D-ribosyl)imidazole from N(2)-formyl-N(1)-(5-phospho-D-ribosyl)glycinamide: step 2/2.</text>
</comment>
<comment type="caution">
    <text evidence="16">The sequence shown here is derived from an EMBL/GenBank/DDBJ whole genome shotgun (WGS) entry which is preliminary data.</text>
</comment>
<dbReference type="FunFam" id="3.90.650.10:FF:000011">
    <property type="entry name" value="Phosphoribosylformylglycinamidine cyclo-ligase"/>
    <property type="match status" value="1"/>
</dbReference>
<feature type="non-terminal residue" evidence="16">
    <location>
        <position position="1"/>
    </location>
</feature>
<evidence type="ECO:0000256" key="1">
    <source>
        <dbReference type="ARBA" id="ARBA00004496"/>
    </source>
</evidence>
<evidence type="ECO:0000256" key="3">
    <source>
        <dbReference type="ARBA" id="ARBA00010280"/>
    </source>
</evidence>
<comment type="similarity">
    <text evidence="3">Belongs to the AIR synthase family.</text>
</comment>
<evidence type="ECO:0000256" key="10">
    <source>
        <dbReference type="ARBA" id="ARBA00022840"/>
    </source>
</evidence>
<evidence type="ECO:0000313" key="16">
    <source>
        <dbReference type="EMBL" id="GAF89495.1"/>
    </source>
</evidence>
<dbReference type="Pfam" id="PF02769">
    <property type="entry name" value="AIRS_C"/>
    <property type="match status" value="1"/>
</dbReference>
<evidence type="ECO:0000256" key="5">
    <source>
        <dbReference type="ARBA" id="ARBA00020367"/>
    </source>
</evidence>
<feature type="domain" description="PurM-like C-terminal" evidence="15">
    <location>
        <begin position="4"/>
        <end position="162"/>
    </location>
</feature>
<evidence type="ECO:0000256" key="2">
    <source>
        <dbReference type="ARBA" id="ARBA00004686"/>
    </source>
</evidence>
<dbReference type="InterPro" id="IPR036676">
    <property type="entry name" value="PurM-like_C_sf"/>
</dbReference>
<comment type="subcellular location">
    <subcellularLocation>
        <location evidence="1">Cytoplasm</location>
    </subcellularLocation>
</comment>
<comment type="catalytic activity">
    <reaction evidence="14">
        <text>2-formamido-N(1)-(5-O-phospho-beta-D-ribosyl)acetamidine + ATP = 5-amino-1-(5-phospho-beta-D-ribosyl)imidazole + ADP + phosphate + H(+)</text>
        <dbReference type="Rhea" id="RHEA:23032"/>
        <dbReference type="ChEBI" id="CHEBI:15378"/>
        <dbReference type="ChEBI" id="CHEBI:30616"/>
        <dbReference type="ChEBI" id="CHEBI:43474"/>
        <dbReference type="ChEBI" id="CHEBI:137981"/>
        <dbReference type="ChEBI" id="CHEBI:147287"/>
        <dbReference type="ChEBI" id="CHEBI:456216"/>
        <dbReference type="EC" id="6.3.3.1"/>
    </reaction>
</comment>
<proteinExistence type="inferred from homology"/>
<dbReference type="GO" id="GO:0004637">
    <property type="term" value="F:phosphoribosylamine-glycine ligase activity"/>
    <property type="evidence" value="ECO:0007669"/>
    <property type="project" value="TreeGrafter"/>
</dbReference>
<dbReference type="GO" id="GO:0004641">
    <property type="term" value="F:phosphoribosylformylglycinamidine cyclo-ligase activity"/>
    <property type="evidence" value="ECO:0007669"/>
    <property type="project" value="UniProtKB-EC"/>
</dbReference>
<dbReference type="EMBL" id="BARS01011400">
    <property type="protein sequence ID" value="GAF89495.1"/>
    <property type="molecule type" value="Genomic_DNA"/>
</dbReference>
<keyword evidence="7" id="KW-0436">Ligase</keyword>
<dbReference type="PANTHER" id="PTHR10520:SF12">
    <property type="entry name" value="TRIFUNCTIONAL PURINE BIOSYNTHETIC PROTEIN ADENOSINE-3"/>
    <property type="match status" value="1"/>
</dbReference>
<sequence>SPFGLHSNGYSLVRKIIAKGKKDLSRHIPTLGRTLGDELLEPTRIYVKAVRPVLGHYRVKRVVRAMAHITGGGLPGNLPRVLPKGCQAIIKRDSWPTPPIFDLLAKWGPVAEEEMYRVFNMGIGFVLVVRPTFAQSILRQFKRLKQPAYPIGRVRRGPNKVVIE</sequence>
<name>X0UM07_9ZZZZ</name>
<evidence type="ECO:0000256" key="13">
    <source>
        <dbReference type="ARBA" id="ARBA00033093"/>
    </source>
</evidence>
<keyword evidence="8" id="KW-0547">Nucleotide-binding</keyword>
<keyword evidence="10" id="KW-0067">ATP-binding</keyword>
<gene>
    <name evidence="16" type="ORF">S01H1_20745</name>
</gene>
<evidence type="ECO:0000256" key="7">
    <source>
        <dbReference type="ARBA" id="ARBA00022598"/>
    </source>
</evidence>
<reference evidence="16" key="1">
    <citation type="journal article" date="2014" name="Front. Microbiol.">
        <title>High frequency of phylogenetically diverse reductive dehalogenase-homologous genes in deep subseafloor sedimentary metagenomes.</title>
        <authorList>
            <person name="Kawai M."/>
            <person name="Futagami T."/>
            <person name="Toyoda A."/>
            <person name="Takaki Y."/>
            <person name="Nishi S."/>
            <person name="Hori S."/>
            <person name="Arai W."/>
            <person name="Tsubouchi T."/>
            <person name="Morono Y."/>
            <person name="Uchiyama I."/>
            <person name="Ito T."/>
            <person name="Fujiyama A."/>
            <person name="Inagaki F."/>
            <person name="Takami H."/>
        </authorList>
    </citation>
    <scope>NUCLEOTIDE SEQUENCE</scope>
    <source>
        <strain evidence="16">Expedition CK06-06</strain>
    </source>
</reference>
<evidence type="ECO:0000256" key="4">
    <source>
        <dbReference type="ARBA" id="ARBA00013047"/>
    </source>
</evidence>
<dbReference type="GO" id="GO:0005524">
    <property type="term" value="F:ATP binding"/>
    <property type="evidence" value="ECO:0007669"/>
    <property type="project" value="UniProtKB-KW"/>
</dbReference>
<protein>
    <recommendedName>
        <fullName evidence="5">Phosphoribosylformylglycinamidine cyclo-ligase</fullName>
        <ecNumber evidence="4">6.3.3.1</ecNumber>
    </recommendedName>
    <alternativeName>
        <fullName evidence="12">AIR synthase</fullName>
    </alternativeName>
    <alternativeName>
        <fullName evidence="13">AIRS</fullName>
    </alternativeName>
    <alternativeName>
        <fullName evidence="11">Phosphoribosyl-aminoimidazole synthetase</fullName>
    </alternativeName>
</protein>
<evidence type="ECO:0000256" key="8">
    <source>
        <dbReference type="ARBA" id="ARBA00022741"/>
    </source>
</evidence>
<dbReference type="Gene3D" id="3.90.650.10">
    <property type="entry name" value="PurM-like C-terminal domain"/>
    <property type="match status" value="1"/>
</dbReference>
<dbReference type="UniPathway" id="UPA00074">
    <property type="reaction ID" value="UER00129"/>
</dbReference>
<keyword evidence="9" id="KW-0658">Purine biosynthesis</keyword>
<dbReference type="GO" id="GO:0006189">
    <property type="term" value="P:'de novo' IMP biosynthetic process"/>
    <property type="evidence" value="ECO:0007669"/>
    <property type="project" value="UniProtKB-UniPathway"/>
</dbReference>
<evidence type="ECO:0000256" key="12">
    <source>
        <dbReference type="ARBA" id="ARBA00032931"/>
    </source>
</evidence>
<evidence type="ECO:0000256" key="14">
    <source>
        <dbReference type="ARBA" id="ARBA00049057"/>
    </source>
</evidence>
<dbReference type="GO" id="GO:0046084">
    <property type="term" value="P:adenine biosynthetic process"/>
    <property type="evidence" value="ECO:0007669"/>
    <property type="project" value="TreeGrafter"/>
</dbReference>
<evidence type="ECO:0000256" key="9">
    <source>
        <dbReference type="ARBA" id="ARBA00022755"/>
    </source>
</evidence>